<evidence type="ECO:0000313" key="2">
    <source>
        <dbReference type="EMBL" id="POA98108.1"/>
    </source>
</evidence>
<dbReference type="Proteomes" id="UP000236416">
    <property type="component" value="Unassembled WGS sequence"/>
</dbReference>
<dbReference type="InterPro" id="IPR051531">
    <property type="entry name" value="N-acetyltransferase"/>
</dbReference>
<gene>
    <name evidence="2" type="ORF">C2134_13380</name>
</gene>
<feature type="domain" description="N-acetyltransferase" evidence="1">
    <location>
        <begin position="11"/>
        <end position="172"/>
    </location>
</feature>
<protein>
    <submittedName>
        <fullName evidence="2">GNAT family N-acetyltransferase</fullName>
    </submittedName>
</protein>
<dbReference type="SUPFAM" id="SSF55729">
    <property type="entry name" value="Acyl-CoA N-acyltransferases (Nat)"/>
    <property type="match status" value="1"/>
</dbReference>
<sequence>MHALDIETPRLRLRPLQEQDAPFILELLNEPAFIANIGDKDVRDLDGARQYIAKGPQASYQQHGHGLLLVELSDDATPVGICGLVKRDCLPHPDIGYAFLERHWGRGYACEAGAACLDHARDVLNIGVVVGITAPHNQGSIRVLEKLGLRYDRLLELPGIEGPSLYFVPAEEK</sequence>
<dbReference type="PANTHER" id="PTHR43792:SF1">
    <property type="entry name" value="N-ACETYLTRANSFERASE DOMAIN-CONTAINING PROTEIN"/>
    <property type="match status" value="1"/>
</dbReference>
<keyword evidence="3" id="KW-1185">Reference proteome</keyword>
<dbReference type="InterPro" id="IPR000182">
    <property type="entry name" value="GNAT_dom"/>
</dbReference>
<comment type="caution">
    <text evidence="2">The sequence shown here is derived from an EMBL/GenBank/DDBJ whole genome shotgun (WGS) entry which is preliminary data.</text>
</comment>
<dbReference type="PROSITE" id="PS51186">
    <property type="entry name" value="GNAT"/>
    <property type="match status" value="1"/>
</dbReference>
<dbReference type="RefSeq" id="WP_103320679.1">
    <property type="nucleotide sequence ID" value="NZ_PPTF01000064.1"/>
</dbReference>
<keyword evidence="2" id="KW-0808">Transferase</keyword>
<accession>A0A2K4MM13</accession>
<reference evidence="2 3" key="1">
    <citation type="submission" date="2018-01" db="EMBL/GenBank/DDBJ databases">
        <title>Genomic Sequence of Chromobacterium MWU13-2610 from wild cranberry bogs within the Cape Cod National Seashore.</title>
        <authorList>
            <person name="O'Hara-Hanley K."/>
            <person name="Soby S."/>
            <person name="Harrison A."/>
        </authorList>
    </citation>
    <scope>NUCLEOTIDE SEQUENCE [LARGE SCALE GENOMIC DNA]</scope>
    <source>
        <strain evidence="2 3">MWU13-2610</strain>
    </source>
</reference>
<dbReference type="EMBL" id="PPTF01000064">
    <property type="protein sequence ID" value="POA98108.1"/>
    <property type="molecule type" value="Genomic_DNA"/>
</dbReference>
<dbReference type="Gene3D" id="3.40.630.30">
    <property type="match status" value="1"/>
</dbReference>
<dbReference type="Pfam" id="PF13302">
    <property type="entry name" value="Acetyltransf_3"/>
    <property type="match status" value="1"/>
</dbReference>
<dbReference type="InterPro" id="IPR016181">
    <property type="entry name" value="Acyl_CoA_acyltransferase"/>
</dbReference>
<evidence type="ECO:0000313" key="3">
    <source>
        <dbReference type="Proteomes" id="UP000236416"/>
    </source>
</evidence>
<name>A0A2K4MM13_9NEIS</name>
<evidence type="ECO:0000259" key="1">
    <source>
        <dbReference type="PROSITE" id="PS51186"/>
    </source>
</evidence>
<dbReference type="PANTHER" id="PTHR43792">
    <property type="entry name" value="GNAT FAMILY, PUTATIVE (AFU_ORTHOLOGUE AFUA_3G00765)-RELATED-RELATED"/>
    <property type="match status" value="1"/>
</dbReference>
<dbReference type="AlphaFoldDB" id="A0A2K4MM13"/>
<proteinExistence type="predicted"/>
<organism evidence="2 3">
    <name type="scientific">Chromobacterium sinusclupearum</name>
    <dbReference type="NCBI Taxonomy" id="2077146"/>
    <lineage>
        <taxon>Bacteria</taxon>
        <taxon>Pseudomonadati</taxon>
        <taxon>Pseudomonadota</taxon>
        <taxon>Betaproteobacteria</taxon>
        <taxon>Neisseriales</taxon>
        <taxon>Chromobacteriaceae</taxon>
        <taxon>Chromobacterium</taxon>
    </lineage>
</organism>
<dbReference type="GO" id="GO:0016747">
    <property type="term" value="F:acyltransferase activity, transferring groups other than amino-acyl groups"/>
    <property type="evidence" value="ECO:0007669"/>
    <property type="project" value="InterPro"/>
</dbReference>